<dbReference type="NCBIfam" id="NF033441">
    <property type="entry name" value="BREX_BrxC"/>
    <property type="match status" value="1"/>
</dbReference>
<evidence type="ECO:0000313" key="2">
    <source>
        <dbReference type="EMBL" id="OBI43944.1"/>
    </source>
</evidence>
<sequence>MTNRDVFAIDPTERDIPNLGVAKVKKPEDDRDWATLEWELRSFVCDGEYERGLERILDQFLSHLSQAEQPAVWVSGFYGSGKSHLMRVLEYLWRDYELPSGTSARSLTTLSSEIQAHLKELSVAAKRAGGLWSAAGTLGSGAAGSVRLAFLGVVFGAAGLPQQYSPARLALWMHQEGLYNDVRATIEANGKEFEHELRNLYVSPVLAQALIEAGASFGENPAAVSAALQSQFPLVDDVTNDETLDTFEEVLRLQSDDAGKLPLTLVILDEMQQYIEDDNVKALQVQDLVEGCSSRFNSQVLIVSTGQAALTANPTLQKLIDRFPVPVALSDTDVETVVREVVLRKKPDKVADIEAVLEQVTGEIDRQLGGTRIEAKGADKATIVADYPLLPTRRRFWERALRAIDKAGKAGVLRTQLKIVHEAARNVADQPLGTVIGGDFVFRSESASMLQSGVLLKEIDELIRGLDDGSVEGVLKSRAAALTFLISQLPHEGVGDTGLRSTAPILADLLIEDLASDGAKLRKDVPRIMEELVEQGRVMKLGDEFRLQTAEGAEWTQEFNQRRTSIRADAARMSSLRNDWLQRAVDTELAGLKLVHGKSKTPRKLTRHWGDDLPPTDGTTVPVWIRDEWGMTEAKVREAAAAAGNDSPIVFVLLPKIDAESIAETLASYAAATDAVSQRPEPQTDEGRQAKQGMQSRVIEGQQRLDNLFATVIAKARVFQGGGNELTTGSLRAGVEAAGNHALSRLFQKFSAADDPGWSKVIAKARDGAPDALGVVGWQGEVPANPVCKEVLARTSGSGTKGSDLQRDLGDAPFGWPKDAVDGALLALLASGNVRAERDGHRIDGAKELPATQVGKATFFKEDEPPTKHEQLAVRGLLTAANVAYTSGKEGAAISGLLQHLLDLAARAGGLPPLPAPPDTSHLDGLAALGGNQQLRAVAQHAEQLRQSLKTWTAIGAKRGDREASWHVLDRLLVHASLLEIAPSIKTQRDAIETGRLLMQDPDPVAPLIKELSDGLRTAVLDAAKSVKDDHARALAEIEASPEWQQLDPADRTPILEGAGLAAIAVPAVGSDDELLKALDTTPLNMWAERRQAIPAKVAAVRTAAAKKIEPKSVTVTTPAATLRTQADVETYLTALREQLLRHIANGETIII</sequence>
<organism evidence="2 3">
    <name type="scientific">Mycobacterium kyorinense</name>
    <dbReference type="NCBI Taxonomy" id="487514"/>
    <lineage>
        <taxon>Bacteria</taxon>
        <taxon>Bacillati</taxon>
        <taxon>Actinomycetota</taxon>
        <taxon>Actinomycetes</taxon>
        <taxon>Mycobacteriales</taxon>
        <taxon>Mycobacteriaceae</taxon>
        <taxon>Mycobacterium</taxon>
    </lineage>
</organism>
<gene>
    <name evidence="2" type="ORF">A5707_03925</name>
</gene>
<evidence type="ECO:0008006" key="4">
    <source>
        <dbReference type="Google" id="ProtNLM"/>
    </source>
</evidence>
<dbReference type="InterPro" id="IPR047679">
    <property type="entry name" value="BREX_BrxC"/>
</dbReference>
<dbReference type="AlphaFoldDB" id="A0A1A2Z094"/>
<feature type="region of interest" description="Disordered" evidence="1">
    <location>
        <begin position="673"/>
        <end position="696"/>
    </location>
</feature>
<protein>
    <recommendedName>
        <fullName evidence="4">BREX system P-loop protein BrxC</fullName>
    </recommendedName>
</protein>
<evidence type="ECO:0000313" key="3">
    <source>
        <dbReference type="Proteomes" id="UP000093592"/>
    </source>
</evidence>
<accession>A0A1A2Z094</accession>
<reference evidence="3" key="1">
    <citation type="submission" date="2016-06" db="EMBL/GenBank/DDBJ databases">
        <authorList>
            <person name="Sutton G."/>
            <person name="Brinkac L."/>
            <person name="Sanka R."/>
            <person name="Adams M."/>
            <person name="Lau E."/>
            <person name="Sam S."/>
            <person name="Sreng N."/>
            <person name="Him V."/>
            <person name="Kerleguer A."/>
            <person name="Cheng S."/>
        </authorList>
    </citation>
    <scope>NUCLEOTIDE SEQUENCE [LARGE SCALE GENOMIC DNA]</scope>
    <source>
        <strain evidence="3">E861</strain>
    </source>
</reference>
<comment type="caution">
    <text evidence="2">The sequence shown here is derived from an EMBL/GenBank/DDBJ whole genome shotgun (WGS) entry which is preliminary data.</text>
</comment>
<dbReference type="EMBL" id="LZKJ01000143">
    <property type="protein sequence ID" value="OBI43944.1"/>
    <property type="molecule type" value="Genomic_DNA"/>
</dbReference>
<proteinExistence type="predicted"/>
<dbReference type="Proteomes" id="UP000093592">
    <property type="component" value="Unassembled WGS sequence"/>
</dbReference>
<name>A0A1A2Z094_9MYCO</name>
<evidence type="ECO:0000256" key="1">
    <source>
        <dbReference type="SAM" id="MobiDB-lite"/>
    </source>
</evidence>